<reference evidence="1 2" key="1">
    <citation type="submission" date="2017-09" db="EMBL/GenBank/DDBJ databases">
        <authorList>
            <person name="Ehlers B."/>
            <person name="Leendertz F.H."/>
        </authorList>
    </citation>
    <scope>NUCLEOTIDE SEQUENCE [LARGE SCALE GENOMIC DNA]</scope>
    <source>
        <strain evidence="1 2">CGMCC 4.6857</strain>
    </source>
</reference>
<proteinExistence type="predicted"/>
<sequence length="244" mass="27125">MSWAGKWFAMTNKLFKIDRVRSVEEAVEVDRLGADLIGVAIDRDPRFDDGRYVRAEEVASIAAAVRQAEVVVMMDLLDDPGRVLDIVRMAEVRSVQPIAGRIPPLAVRGALREIGVGIVYGGIEIAHDDAPEWVFDLHDATPQLDVEFFQVDLLPEYRDSWAFLRDRSPEFPEEFQVADLNAFARDRPLLIGLDFTVDNIGEISAALPEVRGFAVTIGDGATRSGVHSHSYNQSLKVLQARPRA</sequence>
<protein>
    <recommendedName>
        <fullName evidence="3">Phosphoribosylanthranilate isomerase</fullName>
    </recommendedName>
</protein>
<keyword evidence="2" id="KW-1185">Reference proteome</keyword>
<dbReference type="Proteomes" id="UP000219612">
    <property type="component" value="Unassembled WGS sequence"/>
</dbReference>
<organism evidence="1 2">
    <name type="scientific">Paractinoplanes atraurantiacus</name>
    <dbReference type="NCBI Taxonomy" id="1036182"/>
    <lineage>
        <taxon>Bacteria</taxon>
        <taxon>Bacillati</taxon>
        <taxon>Actinomycetota</taxon>
        <taxon>Actinomycetes</taxon>
        <taxon>Micromonosporales</taxon>
        <taxon>Micromonosporaceae</taxon>
        <taxon>Paractinoplanes</taxon>
    </lineage>
</organism>
<dbReference type="EMBL" id="OBDY01000004">
    <property type="protein sequence ID" value="SNY34634.1"/>
    <property type="molecule type" value="Genomic_DNA"/>
</dbReference>
<name>A0A285HG58_9ACTN</name>
<dbReference type="AlphaFoldDB" id="A0A285HG58"/>
<evidence type="ECO:0008006" key="3">
    <source>
        <dbReference type="Google" id="ProtNLM"/>
    </source>
</evidence>
<gene>
    <name evidence="1" type="ORF">SAMN05421748_104313</name>
</gene>
<evidence type="ECO:0000313" key="1">
    <source>
        <dbReference type="EMBL" id="SNY34634.1"/>
    </source>
</evidence>
<evidence type="ECO:0000313" key="2">
    <source>
        <dbReference type="Proteomes" id="UP000219612"/>
    </source>
</evidence>
<accession>A0A285HG58</accession>